<dbReference type="PANTHER" id="PTHR30537:SF5">
    <property type="entry name" value="HTH-TYPE TRANSCRIPTIONAL ACTIVATOR TTDR-RELATED"/>
    <property type="match status" value="1"/>
</dbReference>
<name>X0XPG1_9ZZZZ</name>
<dbReference type="EMBL" id="BARS01050087">
    <property type="protein sequence ID" value="GAG45085.1"/>
    <property type="molecule type" value="Genomic_DNA"/>
</dbReference>
<comment type="similarity">
    <text evidence="1">Belongs to the LysR transcriptional regulatory family.</text>
</comment>
<feature type="non-terminal residue" evidence="3">
    <location>
        <position position="1"/>
    </location>
</feature>
<comment type="caution">
    <text evidence="3">The sequence shown here is derived from an EMBL/GenBank/DDBJ whole genome shotgun (WGS) entry which is preliminary data.</text>
</comment>
<dbReference type="InterPro" id="IPR005119">
    <property type="entry name" value="LysR_subst-bd"/>
</dbReference>
<dbReference type="PANTHER" id="PTHR30537">
    <property type="entry name" value="HTH-TYPE TRANSCRIPTIONAL REGULATOR"/>
    <property type="match status" value="1"/>
</dbReference>
<protein>
    <recommendedName>
        <fullName evidence="2">LysR substrate-binding domain-containing protein</fullName>
    </recommendedName>
</protein>
<gene>
    <name evidence="3" type="ORF">S01H1_74835</name>
</gene>
<evidence type="ECO:0000259" key="2">
    <source>
        <dbReference type="Pfam" id="PF03466"/>
    </source>
</evidence>
<evidence type="ECO:0000256" key="1">
    <source>
        <dbReference type="ARBA" id="ARBA00009437"/>
    </source>
</evidence>
<sequence length="75" mass="8778">AARQGYGVALGNPFEVQEDLRQGRLVRLLERTVPESHNYYLLTDQPERQSLRARLFEEWIKEVVAENTPHPGRLY</sequence>
<proteinExistence type="inferred from homology"/>
<accession>X0XPG1</accession>
<dbReference type="Pfam" id="PF03466">
    <property type="entry name" value="LysR_substrate"/>
    <property type="match status" value="1"/>
</dbReference>
<dbReference type="InterPro" id="IPR058163">
    <property type="entry name" value="LysR-type_TF_proteobact-type"/>
</dbReference>
<organism evidence="3">
    <name type="scientific">marine sediment metagenome</name>
    <dbReference type="NCBI Taxonomy" id="412755"/>
    <lineage>
        <taxon>unclassified sequences</taxon>
        <taxon>metagenomes</taxon>
        <taxon>ecological metagenomes</taxon>
    </lineage>
</organism>
<dbReference type="AlphaFoldDB" id="X0XPG1"/>
<evidence type="ECO:0000313" key="3">
    <source>
        <dbReference type="EMBL" id="GAG45085.1"/>
    </source>
</evidence>
<feature type="domain" description="LysR substrate-binding" evidence="2">
    <location>
        <begin position="1"/>
        <end position="64"/>
    </location>
</feature>
<dbReference type="Gene3D" id="3.40.190.290">
    <property type="match status" value="1"/>
</dbReference>
<reference evidence="3" key="1">
    <citation type="journal article" date="2014" name="Front. Microbiol.">
        <title>High frequency of phylogenetically diverse reductive dehalogenase-homologous genes in deep subseafloor sedimentary metagenomes.</title>
        <authorList>
            <person name="Kawai M."/>
            <person name="Futagami T."/>
            <person name="Toyoda A."/>
            <person name="Takaki Y."/>
            <person name="Nishi S."/>
            <person name="Hori S."/>
            <person name="Arai W."/>
            <person name="Tsubouchi T."/>
            <person name="Morono Y."/>
            <person name="Uchiyama I."/>
            <person name="Ito T."/>
            <person name="Fujiyama A."/>
            <person name="Inagaki F."/>
            <person name="Takami H."/>
        </authorList>
    </citation>
    <scope>NUCLEOTIDE SEQUENCE</scope>
    <source>
        <strain evidence="3">Expedition CK06-06</strain>
    </source>
</reference>
<dbReference type="SUPFAM" id="SSF53850">
    <property type="entry name" value="Periplasmic binding protein-like II"/>
    <property type="match status" value="1"/>
</dbReference>